<accession>A0A7Z7BHW8</accession>
<evidence type="ECO:0000313" key="2">
    <source>
        <dbReference type="EMBL" id="SDJ27373.1"/>
    </source>
</evidence>
<evidence type="ECO:0000259" key="1">
    <source>
        <dbReference type="Pfam" id="PF18871"/>
    </source>
</evidence>
<name>A0A7Z7BHW8_9BURK</name>
<evidence type="ECO:0000313" key="3">
    <source>
        <dbReference type="Proteomes" id="UP000198900"/>
    </source>
</evidence>
<dbReference type="AlphaFoldDB" id="A0A7Z7BHW8"/>
<gene>
    <name evidence="2" type="ORF">SAMN04487926_14053</name>
</gene>
<comment type="caution">
    <text evidence="2">The sequence shown here is derived from an EMBL/GenBank/DDBJ whole genome shotgun (WGS) entry which is preliminary data.</text>
</comment>
<reference evidence="2" key="1">
    <citation type="submission" date="2016-10" db="EMBL/GenBank/DDBJ databases">
        <authorList>
            <person name="Varghese N."/>
            <person name="Submissions S."/>
        </authorList>
    </citation>
    <scope>NUCLEOTIDE SEQUENCE [LARGE SCALE GENOMIC DNA]</scope>
    <source>
        <strain evidence="2">YR281</strain>
    </source>
</reference>
<proteinExistence type="predicted"/>
<dbReference type="EMBL" id="FNDI01000040">
    <property type="protein sequence ID" value="SDJ27373.1"/>
    <property type="molecule type" value="Genomic_DNA"/>
</dbReference>
<keyword evidence="3" id="KW-1185">Reference proteome</keyword>
<feature type="domain" description="HEPN/Toprim N-terminal" evidence="1">
    <location>
        <begin position="97"/>
        <end position="259"/>
    </location>
</feature>
<sequence length="267" mass="30799">MTYRAYYMFDGYPVAWQEDNYSRWLFTREDRVIRKRTKGERNVLIHDLPENHAEWDEPETDYLYVVTAEELRRRLSLIPCLDPVNSITYLDEDTKYGQDMTSLRSEFDRYRRAMIADKAPTFYASSSDYYGEEAKAARQHVPERADALRGTTLDDWLLALKEIVERGATRAKGFTSPPMPKGPTFDTKALADIILTDQHPCNWNLRPRHDLWGFPCSLLEHLAVAMLEVIPANAECVLDVTELVENDCVYCFEDLVLANEDGSIALA</sequence>
<dbReference type="InterPro" id="IPR041487">
    <property type="entry name" value="HEPN/Toprim-NTD1"/>
</dbReference>
<dbReference type="Proteomes" id="UP000198900">
    <property type="component" value="Unassembled WGS sequence"/>
</dbReference>
<protein>
    <recommendedName>
        <fullName evidence="1">HEPN/Toprim N-terminal domain-containing protein</fullName>
    </recommendedName>
</protein>
<dbReference type="Pfam" id="PF18871">
    <property type="entry name" value="HEPN_Toprim_N"/>
    <property type="match status" value="2"/>
</dbReference>
<feature type="domain" description="HEPN/Toprim N-terminal" evidence="1">
    <location>
        <begin position="8"/>
        <end position="77"/>
    </location>
</feature>
<organism evidence="2 3">
    <name type="scientific">Paraburkholderia steynii</name>
    <dbReference type="NCBI Taxonomy" id="1245441"/>
    <lineage>
        <taxon>Bacteria</taxon>
        <taxon>Pseudomonadati</taxon>
        <taxon>Pseudomonadota</taxon>
        <taxon>Betaproteobacteria</taxon>
        <taxon>Burkholderiales</taxon>
        <taxon>Burkholderiaceae</taxon>
        <taxon>Paraburkholderia</taxon>
    </lineage>
</organism>